<protein>
    <submittedName>
        <fullName evidence="12">ENTH/VHS domain-containing protein</fullName>
    </submittedName>
</protein>
<evidence type="ECO:0000256" key="10">
    <source>
        <dbReference type="SAM" id="MobiDB-lite"/>
    </source>
</evidence>
<evidence type="ECO:0000256" key="3">
    <source>
        <dbReference type="ARBA" id="ARBA00022454"/>
    </source>
</evidence>
<dbReference type="Proteomes" id="UP000036987">
    <property type="component" value="Unassembled WGS sequence"/>
</dbReference>
<dbReference type="EMBL" id="LFYR01001379">
    <property type="protein sequence ID" value="KMZ62314.1"/>
    <property type="molecule type" value="Genomic_DNA"/>
</dbReference>
<evidence type="ECO:0000256" key="5">
    <source>
        <dbReference type="ARBA" id="ARBA00022763"/>
    </source>
</evidence>
<reference evidence="13" key="1">
    <citation type="journal article" date="2016" name="Nature">
        <title>The genome of the seagrass Zostera marina reveals angiosperm adaptation to the sea.</title>
        <authorList>
            <person name="Olsen J.L."/>
            <person name="Rouze P."/>
            <person name="Verhelst B."/>
            <person name="Lin Y.-C."/>
            <person name="Bayer T."/>
            <person name="Collen J."/>
            <person name="Dattolo E."/>
            <person name="De Paoli E."/>
            <person name="Dittami S."/>
            <person name="Maumus F."/>
            <person name="Michel G."/>
            <person name="Kersting A."/>
            <person name="Lauritano C."/>
            <person name="Lohaus R."/>
            <person name="Toepel M."/>
            <person name="Tonon T."/>
            <person name="Vanneste K."/>
            <person name="Amirebrahimi M."/>
            <person name="Brakel J."/>
            <person name="Bostroem C."/>
            <person name="Chovatia M."/>
            <person name="Grimwood J."/>
            <person name="Jenkins J.W."/>
            <person name="Jueterbock A."/>
            <person name="Mraz A."/>
            <person name="Stam W.T."/>
            <person name="Tice H."/>
            <person name="Bornberg-Bauer E."/>
            <person name="Green P.J."/>
            <person name="Pearson G.A."/>
            <person name="Procaccini G."/>
            <person name="Duarte C.M."/>
            <person name="Schmutz J."/>
            <person name="Reusch T.B.H."/>
            <person name="Van de Peer Y."/>
        </authorList>
    </citation>
    <scope>NUCLEOTIDE SEQUENCE [LARGE SCALE GENOMIC DNA]</scope>
    <source>
        <strain evidence="13">cv. Finnish</strain>
    </source>
</reference>
<evidence type="ECO:0000313" key="12">
    <source>
        <dbReference type="EMBL" id="KMZ62314.1"/>
    </source>
</evidence>
<feature type="region of interest" description="Disordered" evidence="10">
    <location>
        <begin position="516"/>
        <end position="543"/>
    </location>
</feature>
<dbReference type="SUPFAM" id="SSF48464">
    <property type="entry name" value="ENTH/VHS domain"/>
    <property type="match status" value="1"/>
</dbReference>
<evidence type="ECO:0000259" key="11">
    <source>
        <dbReference type="Pfam" id="PF09740"/>
    </source>
</evidence>
<evidence type="ECO:0000256" key="7">
    <source>
        <dbReference type="ARBA" id="ARBA00022833"/>
    </source>
</evidence>
<dbReference type="InterPro" id="IPR049431">
    <property type="entry name" value="UVSSA_C"/>
</dbReference>
<dbReference type="Gene3D" id="1.25.40.90">
    <property type="match status" value="1"/>
</dbReference>
<dbReference type="GO" id="GO:0008270">
    <property type="term" value="F:zinc ion binding"/>
    <property type="evidence" value="ECO:0007669"/>
    <property type="project" value="UniProtKB-KW"/>
</dbReference>
<evidence type="ECO:0000256" key="9">
    <source>
        <dbReference type="ARBA" id="ARBA00023204"/>
    </source>
</evidence>
<feature type="compositionally biased region" description="Polar residues" evidence="10">
    <location>
        <begin position="529"/>
        <end position="538"/>
    </location>
</feature>
<dbReference type="GO" id="GO:0000993">
    <property type="term" value="F:RNA polymerase II complex binding"/>
    <property type="evidence" value="ECO:0000318"/>
    <property type="project" value="GO_Central"/>
</dbReference>
<evidence type="ECO:0000256" key="4">
    <source>
        <dbReference type="ARBA" id="ARBA00022723"/>
    </source>
</evidence>
<dbReference type="Pfam" id="PF09740">
    <property type="entry name" value="DUF2043"/>
    <property type="match status" value="1"/>
</dbReference>
<dbReference type="OMA" id="EEHAEMR"/>
<keyword evidence="7" id="KW-0862">Zinc</keyword>
<accession>A0A0K9P017</accession>
<dbReference type="AlphaFoldDB" id="A0A0K9P017"/>
<dbReference type="InterPro" id="IPR049408">
    <property type="entry name" value="UVSSA_N_a-solenoid_rpt"/>
</dbReference>
<dbReference type="Pfam" id="PF20867">
    <property type="entry name" value="UVSSA_N"/>
    <property type="match status" value="1"/>
</dbReference>
<evidence type="ECO:0000256" key="6">
    <source>
        <dbReference type="ARBA" id="ARBA00022771"/>
    </source>
</evidence>
<keyword evidence="6" id="KW-0863">Zinc-finger</keyword>
<dbReference type="OrthoDB" id="5594015at2759"/>
<dbReference type="STRING" id="29655.A0A0K9P017"/>
<dbReference type="InterPro" id="IPR018610">
    <property type="entry name" value="UVSSA"/>
</dbReference>
<name>A0A0K9P017_ZOSMR</name>
<evidence type="ECO:0000313" key="13">
    <source>
        <dbReference type="Proteomes" id="UP000036987"/>
    </source>
</evidence>
<proteinExistence type="inferred from homology"/>
<keyword evidence="8" id="KW-0175">Coiled coil</keyword>
<evidence type="ECO:0000256" key="2">
    <source>
        <dbReference type="ARBA" id="ARBA00009240"/>
    </source>
</evidence>
<comment type="subcellular location">
    <subcellularLocation>
        <location evidence="1">Chromosome</location>
    </subcellularLocation>
</comment>
<evidence type="ECO:0000256" key="8">
    <source>
        <dbReference type="ARBA" id="ARBA00023054"/>
    </source>
</evidence>
<keyword evidence="5" id="KW-0227">DNA damage</keyword>
<evidence type="ECO:0000256" key="1">
    <source>
        <dbReference type="ARBA" id="ARBA00004286"/>
    </source>
</evidence>
<keyword evidence="13" id="KW-1185">Reference proteome</keyword>
<dbReference type="InterPro" id="IPR008942">
    <property type="entry name" value="ENTH_VHS"/>
</dbReference>
<gene>
    <name evidence="12" type="ORF">ZOSMA_474G00060</name>
</gene>
<keyword evidence="4" id="KW-0479">Metal-binding</keyword>
<dbReference type="GO" id="GO:0006283">
    <property type="term" value="P:transcription-coupled nucleotide-excision repair"/>
    <property type="evidence" value="ECO:0000318"/>
    <property type="project" value="GO_Central"/>
</dbReference>
<keyword evidence="9" id="KW-0234">DNA repair</keyword>
<organism evidence="12 13">
    <name type="scientific">Zostera marina</name>
    <name type="common">Eelgrass</name>
    <dbReference type="NCBI Taxonomy" id="29655"/>
    <lineage>
        <taxon>Eukaryota</taxon>
        <taxon>Viridiplantae</taxon>
        <taxon>Streptophyta</taxon>
        <taxon>Embryophyta</taxon>
        <taxon>Tracheophyta</taxon>
        <taxon>Spermatophyta</taxon>
        <taxon>Magnoliopsida</taxon>
        <taxon>Liliopsida</taxon>
        <taxon>Zosteraceae</taxon>
        <taxon>Zostera</taxon>
    </lineage>
</organism>
<dbReference type="GO" id="GO:0005694">
    <property type="term" value="C:chromosome"/>
    <property type="evidence" value="ECO:0000318"/>
    <property type="project" value="GO_Central"/>
</dbReference>
<feature type="domain" description="UV-stimulated scaffold protein A C-terminal" evidence="11">
    <location>
        <begin position="421"/>
        <end position="522"/>
    </location>
</feature>
<feature type="region of interest" description="Disordered" evidence="10">
    <location>
        <begin position="594"/>
        <end position="620"/>
    </location>
</feature>
<keyword evidence="3" id="KW-0158">Chromosome</keyword>
<dbReference type="PANTHER" id="PTHR28670:SF1">
    <property type="entry name" value="UV-STIMULATED SCAFFOLD PROTEIN A"/>
    <property type="match status" value="1"/>
</dbReference>
<dbReference type="GO" id="GO:0009411">
    <property type="term" value="P:response to UV"/>
    <property type="evidence" value="ECO:0000318"/>
    <property type="project" value="GO_Central"/>
</dbReference>
<sequence length="674" mass="77257">MAAVIVRLIETATNSTEREIDPRLLKAIKSTARSSEDEVCSAVHVLMEKMRKEHSQVRYLALFITDELFMRSKYFRRLFVVDLEQFLALSVGFRRNMPLPPPSFIASLLRSKSIELLEKWNIAFGIHYRQLRLGLDYLKNTLKFQFPNRLENEARLQQERRKREIKTQELLSKKFEDLKENFSSMKSEIRSTLDQLEECLHIVHIGQYRFGQNSFNADDDFNSIEFKSPSLRQIRLDSLKEGAKIHENSENRAVFSAMREFYKILVSKHLESVHNYISTLIKVDNQNNRFRDSALKDFIDIRNCIYAVKKKYEELDFQHDVNDSNEDDLWEEGKIDSQHEPQISSSCSGLNLEFADGWDSSKGKGKVPPGIFISPNRSNNKTANGRCFTVKIKGKTSDVKDLEQNKNKLEPTSIRSKLLVDAPVFDWAPSFYNWGSSKDILANHRGLELDSHWGRVDQDAVIPASKIAELNVHVSTYREPTVEIQPCLVPLKKGGLCPRRDMKACPFHGVIIPRDSNGNPIIEGKTPPNEETTGVSSKPTEDERISVTNYDDMAAKLANQAVKNIRERDNEAKLLKKAKLAKVREHNETVLREAAVTSSTHSECFGNDIPSSYRDRSEPKLKKPTLASMLKKKVTTKDRLVKKLASTRRATEGTTRQLSKAEDDAYKEAYPNQW</sequence>
<feature type="region of interest" description="Disordered" evidence="10">
    <location>
        <begin position="644"/>
        <end position="674"/>
    </location>
</feature>
<comment type="similarity">
    <text evidence="2">Belongs to the UVSSA family.</text>
</comment>
<dbReference type="PANTHER" id="PTHR28670">
    <property type="entry name" value="UV-STIMULATED SCAFFOLD PROTEIN A"/>
    <property type="match status" value="1"/>
</dbReference>
<comment type="caution">
    <text evidence="12">The sequence shown here is derived from an EMBL/GenBank/DDBJ whole genome shotgun (WGS) entry which is preliminary data.</text>
</comment>